<gene>
    <name evidence="2" type="ORF">SAMN02745191_2017</name>
</gene>
<proteinExistence type="inferred from homology"/>
<keyword evidence="3" id="KW-1185">Reference proteome</keyword>
<dbReference type="InterPro" id="IPR009309">
    <property type="entry name" value="IreB"/>
</dbReference>
<protein>
    <submittedName>
        <fullName evidence="2">Uncharacterized protein, UPF0297 family</fullName>
    </submittedName>
</protein>
<name>A0A1T4PIQ2_9FIRM</name>
<evidence type="ECO:0000313" key="2">
    <source>
        <dbReference type="EMBL" id="SJZ90738.1"/>
    </source>
</evidence>
<comment type="similarity">
    <text evidence="1">Belongs to the UPF0297 family.</text>
</comment>
<dbReference type="Pfam" id="PF06135">
    <property type="entry name" value="IreB"/>
    <property type="match status" value="1"/>
</dbReference>
<dbReference type="STRING" id="118967.SAMN02745191_2017"/>
<dbReference type="Proteomes" id="UP000243297">
    <property type="component" value="Unassembled WGS sequence"/>
</dbReference>
<evidence type="ECO:0000313" key="3">
    <source>
        <dbReference type="Proteomes" id="UP000243297"/>
    </source>
</evidence>
<dbReference type="PANTHER" id="PTHR40067">
    <property type="entry name" value="UPF0297 PROTEIN YRZL"/>
    <property type="match status" value="1"/>
</dbReference>
<reference evidence="3" key="1">
    <citation type="submission" date="2017-02" db="EMBL/GenBank/DDBJ databases">
        <authorList>
            <person name="Varghese N."/>
            <person name="Submissions S."/>
        </authorList>
    </citation>
    <scope>NUCLEOTIDE SEQUENCE [LARGE SCALE GENOMIC DNA]</scope>
    <source>
        <strain evidence="3">ATCC 25662</strain>
    </source>
</reference>
<dbReference type="PANTHER" id="PTHR40067:SF1">
    <property type="entry name" value="UPF0297 PROTEIN YRZL"/>
    <property type="match status" value="1"/>
</dbReference>
<dbReference type="OrthoDB" id="9796303at2"/>
<dbReference type="RefSeq" id="WP_078712415.1">
    <property type="nucleotide sequence ID" value="NZ_FUWY01000006.1"/>
</dbReference>
<dbReference type="AlphaFoldDB" id="A0A1T4PIQ2"/>
<organism evidence="2 3">
    <name type="scientific">Anaerorhabdus furcosa</name>
    <dbReference type="NCBI Taxonomy" id="118967"/>
    <lineage>
        <taxon>Bacteria</taxon>
        <taxon>Bacillati</taxon>
        <taxon>Bacillota</taxon>
        <taxon>Erysipelotrichia</taxon>
        <taxon>Erysipelotrichales</taxon>
        <taxon>Erysipelotrichaceae</taxon>
        <taxon>Anaerorhabdus</taxon>
    </lineage>
</organism>
<accession>A0A1T4PIQ2</accession>
<sequence>MTNKDLTETMNFKSDEIRRNNIKQVLRLTKEALEERGYNSVNQLAGYLISNDPAYISSHRNARSIIQSVERHELIEELVRYYLEENK</sequence>
<dbReference type="EMBL" id="FUWY01000006">
    <property type="protein sequence ID" value="SJZ90738.1"/>
    <property type="molecule type" value="Genomic_DNA"/>
</dbReference>
<evidence type="ECO:0000256" key="1">
    <source>
        <dbReference type="ARBA" id="ARBA00010888"/>
    </source>
</evidence>
<dbReference type="NCBIfam" id="NF003997">
    <property type="entry name" value="PRK05473.1"/>
    <property type="match status" value="1"/>
</dbReference>